<name>A0A379B0T7_NEIGO</name>
<reference evidence="1" key="1">
    <citation type="submission" date="2018-06" db="EMBL/GenBank/DDBJ databases">
        <authorList>
            <consortium name="Pathogen Informatics"/>
            <person name="Doyle S."/>
        </authorList>
    </citation>
    <scope>NUCLEOTIDE SEQUENCE [LARGE SCALE GENOMIC DNA]</scope>
    <source>
        <strain evidence="1">NCTC11421</strain>
    </source>
</reference>
<organism evidence="1">
    <name type="scientific">Neisseria gonorrhoeae</name>
    <dbReference type="NCBI Taxonomy" id="485"/>
    <lineage>
        <taxon>Bacteria</taxon>
        <taxon>Pseudomonadati</taxon>
        <taxon>Pseudomonadota</taxon>
        <taxon>Betaproteobacteria</taxon>
        <taxon>Neisseriales</taxon>
        <taxon>Neisseriaceae</taxon>
        <taxon>Neisseria</taxon>
    </lineage>
</organism>
<proteinExistence type="predicted"/>
<gene>
    <name evidence="1" type="ORF">NCTC11421_03680</name>
</gene>
<dbReference type="EMBL" id="UGRI01000002">
    <property type="protein sequence ID" value="SUB32245.1"/>
    <property type="molecule type" value="Genomic_DNA"/>
</dbReference>
<accession>A0A379B0T7</accession>
<evidence type="ECO:0000313" key="1">
    <source>
        <dbReference type="EMBL" id="SUB32245.1"/>
    </source>
</evidence>
<protein>
    <submittedName>
        <fullName evidence="1">Uncharacterized protein</fullName>
    </submittedName>
</protein>
<dbReference type="AlphaFoldDB" id="A0A379B0T7"/>
<sequence>MTYSIEKKNLRILWGKLKNLCGFRLSGRNRIICQVYAAQRRLYPSNHSYEEILPGYILTGNTIWTTAAGRVKTGNPMPSEALSGVQTAFCFPTVYKLSLFLDRNNDLIYLKRLEDMIMGFWGSVGKAAKAVGEGLIEAGNQHKALKMEYAEKSSEELHEIVKSDGFLKFHTGERCGLCCFKRAWRGLNGKRRHLPLFFIGRHPSEYRGKVSDGIEGCYDIVA</sequence>